<dbReference type="Gene3D" id="3.30.565.10">
    <property type="entry name" value="Histidine kinase-like ATPase, C-terminal domain"/>
    <property type="match status" value="1"/>
</dbReference>
<keyword evidence="6 12" id="KW-0812">Transmembrane</keyword>
<dbReference type="CDD" id="cd06225">
    <property type="entry name" value="HAMP"/>
    <property type="match status" value="1"/>
</dbReference>
<evidence type="ECO:0000313" key="16">
    <source>
        <dbReference type="Proteomes" id="UP000248544"/>
    </source>
</evidence>
<dbReference type="SUPFAM" id="SSF55874">
    <property type="entry name" value="ATPase domain of HSP90 chaperone/DNA topoisomerase II/histidine kinase"/>
    <property type="match status" value="1"/>
</dbReference>
<protein>
    <recommendedName>
        <fullName evidence="3">histidine kinase</fullName>
        <ecNumber evidence="3">2.7.13.3</ecNumber>
    </recommendedName>
</protein>
<dbReference type="SUPFAM" id="SSF158472">
    <property type="entry name" value="HAMP domain-like"/>
    <property type="match status" value="1"/>
</dbReference>
<accession>A0A2W2G597</accession>
<evidence type="ECO:0000256" key="4">
    <source>
        <dbReference type="ARBA" id="ARBA00022553"/>
    </source>
</evidence>
<dbReference type="Pfam" id="PF02518">
    <property type="entry name" value="HATPase_c"/>
    <property type="match status" value="1"/>
</dbReference>
<name>A0A2W2G597_9ACTN</name>
<dbReference type="Gene3D" id="6.10.340.10">
    <property type="match status" value="1"/>
</dbReference>
<dbReference type="Pfam" id="PF00672">
    <property type="entry name" value="HAMP"/>
    <property type="match status" value="1"/>
</dbReference>
<feature type="domain" description="Histidine kinase" evidence="13">
    <location>
        <begin position="247"/>
        <end position="462"/>
    </location>
</feature>
<feature type="transmembrane region" description="Helical" evidence="12">
    <location>
        <begin position="162"/>
        <end position="185"/>
    </location>
</feature>
<dbReference type="PROSITE" id="PS50109">
    <property type="entry name" value="HIS_KIN"/>
    <property type="match status" value="1"/>
</dbReference>
<dbReference type="SMART" id="SM00387">
    <property type="entry name" value="HATPase_c"/>
    <property type="match status" value="1"/>
</dbReference>
<dbReference type="SMART" id="SM00388">
    <property type="entry name" value="HisKA"/>
    <property type="match status" value="1"/>
</dbReference>
<keyword evidence="10 12" id="KW-0472">Membrane</keyword>
<sequence>MRRRLLVIVIALVSGLVAALGLPLAITGAEQTSQAVFISRADDTGRFADAADSALSTGRVRRLEADLRRYDELYDSLAFVVDADRKVFAASRPAVALDDPEVARPLQRGLAGRPPQRPHALWPWDGRPYVVVEPVVRDNRVLGAAVTVSPTGAARGELAVRLGYLAAGGLLALVIVALAVAVPLVRWVLRPVRDLDEAAHVVGSGSLAAHVSDRAGPPELRRLAASFNAMADALAAAARAQREFVANASHQLRNPLTALRLRLENAKAFAADEHGREDLSRALEETDRLGVTVDGLLRLARAEALDSLPEPVDVSAEVRRRAEAWRTAYLSAATPLTVDAPDRVTALCPPDLPGHALDVLLDNALKFGGGAPVEVSVGSENGGPGAGWVTIAVRDRGDGLTEEEFTQAGGRFWRSPRHQNTPGTGLGLAGTRTLAHRSGGSLELTPLRPRGLQALLRLPLSDAAADTSGPPPDAGPADRS</sequence>
<dbReference type="EC" id="2.7.13.3" evidence="3"/>
<dbReference type="InterPro" id="IPR003661">
    <property type="entry name" value="HisK_dim/P_dom"/>
</dbReference>
<dbReference type="EMBL" id="POUA01000560">
    <property type="protein sequence ID" value="PZG22074.1"/>
    <property type="molecule type" value="Genomic_DNA"/>
</dbReference>
<dbReference type="SUPFAM" id="SSF47384">
    <property type="entry name" value="Homodimeric domain of signal transducing histidine kinase"/>
    <property type="match status" value="1"/>
</dbReference>
<dbReference type="Proteomes" id="UP000248544">
    <property type="component" value="Unassembled WGS sequence"/>
</dbReference>
<dbReference type="Pfam" id="PF00512">
    <property type="entry name" value="HisKA"/>
    <property type="match status" value="1"/>
</dbReference>
<keyword evidence="5" id="KW-0808">Transferase</keyword>
<feature type="domain" description="HAMP" evidence="14">
    <location>
        <begin position="186"/>
        <end position="239"/>
    </location>
</feature>
<dbReference type="AlphaFoldDB" id="A0A2W2G597"/>
<evidence type="ECO:0000256" key="11">
    <source>
        <dbReference type="SAM" id="MobiDB-lite"/>
    </source>
</evidence>
<evidence type="ECO:0000256" key="2">
    <source>
        <dbReference type="ARBA" id="ARBA00004236"/>
    </source>
</evidence>
<dbReference type="InterPro" id="IPR050428">
    <property type="entry name" value="TCS_sensor_his_kinase"/>
</dbReference>
<dbReference type="PANTHER" id="PTHR45436">
    <property type="entry name" value="SENSOR HISTIDINE KINASE YKOH"/>
    <property type="match status" value="1"/>
</dbReference>
<dbReference type="Gene3D" id="1.10.287.130">
    <property type="match status" value="1"/>
</dbReference>
<dbReference type="PROSITE" id="PS50885">
    <property type="entry name" value="HAMP"/>
    <property type="match status" value="1"/>
</dbReference>
<evidence type="ECO:0000256" key="10">
    <source>
        <dbReference type="ARBA" id="ARBA00023136"/>
    </source>
</evidence>
<comment type="subcellular location">
    <subcellularLocation>
        <location evidence="2">Cell membrane</location>
    </subcellularLocation>
</comment>
<dbReference type="InterPro" id="IPR004358">
    <property type="entry name" value="Sig_transdc_His_kin-like_C"/>
</dbReference>
<evidence type="ECO:0000259" key="13">
    <source>
        <dbReference type="PROSITE" id="PS50109"/>
    </source>
</evidence>
<dbReference type="PRINTS" id="PR00344">
    <property type="entry name" value="BCTRLSENSOR"/>
</dbReference>
<dbReference type="GO" id="GO:0005886">
    <property type="term" value="C:plasma membrane"/>
    <property type="evidence" value="ECO:0007669"/>
    <property type="project" value="UniProtKB-SubCell"/>
</dbReference>
<organism evidence="15 16">
    <name type="scientific">Spongiactinospora gelatinilytica</name>
    <dbReference type="NCBI Taxonomy" id="2666298"/>
    <lineage>
        <taxon>Bacteria</taxon>
        <taxon>Bacillati</taxon>
        <taxon>Actinomycetota</taxon>
        <taxon>Actinomycetes</taxon>
        <taxon>Streptosporangiales</taxon>
        <taxon>Streptosporangiaceae</taxon>
        <taxon>Spongiactinospora</taxon>
    </lineage>
</organism>
<dbReference type="GO" id="GO:0000155">
    <property type="term" value="F:phosphorelay sensor kinase activity"/>
    <property type="evidence" value="ECO:0007669"/>
    <property type="project" value="InterPro"/>
</dbReference>
<evidence type="ECO:0000313" key="15">
    <source>
        <dbReference type="EMBL" id="PZG22074.1"/>
    </source>
</evidence>
<comment type="caution">
    <text evidence="15">The sequence shown here is derived from an EMBL/GenBank/DDBJ whole genome shotgun (WGS) entry which is preliminary data.</text>
</comment>
<feature type="region of interest" description="Disordered" evidence="11">
    <location>
        <begin position="461"/>
        <end position="480"/>
    </location>
</feature>
<evidence type="ECO:0000256" key="3">
    <source>
        <dbReference type="ARBA" id="ARBA00012438"/>
    </source>
</evidence>
<proteinExistence type="predicted"/>
<evidence type="ECO:0000256" key="9">
    <source>
        <dbReference type="ARBA" id="ARBA00023012"/>
    </source>
</evidence>
<dbReference type="PANTHER" id="PTHR45436:SF5">
    <property type="entry name" value="SENSOR HISTIDINE KINASE TRCS"/>
    <property type="match status" value="1"/>
</dbReference>
<gene>
    <name evidence="15" type="ORF">C1I98_36820</name>
</gene>
<dbReference type="InterPro" id="IPR003660">
    <property type="entry name" value="HAMP_dom"/>
</dbReference>
<keyword evidence="8 12" id="KW-1133">Transmembrane helix</keyword>
<dbReference type="InterPro" id="IPR036097">
    <property type="entry name" value="HisK_dim/P_sf"/>
</dbReference>
<comment type="catalytic activity">
    <reaction evidence="1">
        <text>ATP + protein L-histidine = ADP + protein N-phospho-L-histidine.</text>
        <dbReference type="EC" id="2.7.13.3"/>
    </reaction>
</comment>
<keyword evidence="7 15" id="KW-0418">Kinase</keyword>
<reference evidence="15 16" key="1">
    <citation type="submission" date="2018-01" db="EMBL/GenBank/DDBJ databases">
        <title>Draft genome sequence of Sphaerisporangium sp. 7K107.</title>
        <authorList>
            <person name="Sahin N."/>
            <person name="Saygin H."/>
            <person name="Ay H."/>
        </authorList>
    </citation>
    <scope>NUCLEOTIDE SEQUENCE [LARGE SCALE GENOMIC DNA]</scope>
    <source>
        <strain evidence="15 16">7K107</strain>
    </source>
</reference>
<evidence type="ECO:0000256" key="12">
    <source>
        <dbReference type="SAM" id="Phobius"/>
    </source>
</evidence>
<evidence type="ECO:0000256" key="1">
    <source>
        <dbReference type="ARBA" id="ARBA00000085"/>
    </source>
</evidence>
<dbReference type="RefSeq" id="WP_111171902.1">
    <property type="nucleotide sequence ID" value="NZ_POUA01000560.1"/>
</dbReference>
<dbReference type="InterPro" id="IPR003594">
    <property type="entry name" value="HATPase_dom"/>
</dbReference>
<evidence type="ECO:0000256" key="8">
    <source>
        <dbReference type="ARBA" id="ARBA00022989"/>
    </source>
</evidence>
<keyword evidence="9" id="KW-0902">Two-component regulatory system</keyword>
<evidence type="ECO:0000256" key="7">
    <source>
        <dbReference type="ARBA" id="ARBA00022777"/>
    </source>
</evidence>
<dbReference type="InterPro" id="IPR005467">
    <property type="entry name" value="His_kinase_dom"/>
</dbReference>
<dbReference type="CDD" id="cd00082">
    <property type="entry name" value="HisKA"/>
    <property type="match status" value="1"/>
</dbReference>
<evidence type="ECO:0000256" key="6">
    <source>
        <dbReference type="ARBA" id="ARBA00022692"/>
    </source>
</evidence>
<evidence type="ECO:0000259" key="14">
    <source>
        <dbReference type="PROSITE" id="PS50885"/>
    </source>
</evidence>
<keyword evidence="16" id="KW-1185">Reference proteome</keyword>
<dbReference type="InterPro" id="IPR036890">
    <property type="entry name" value="HATPase_C_sf"/>
</dbReference>
<dbReference type="SMART" id="SM00304">
    <property type="entry name" value="HAMP"/>
    <property type="match status" value="1"/>
</dbReference>
<evidence type="ECO:0000256" key="5">
    <source>
        <dbReference type="ARBA" id="ARBA00022679"/>
    </source>
</evidence>
<keyword evidence="4" id="KW-0597">Phosphoprotein</keyword>